<dbReference type="SUPFAM" id="SSF56112">
    <property type="entry name" value="Protein kinase-like (PK-like)"/>
    <property type="match status" value="1"/>
</dbReference>
<dbReference type="GO" id="GO:0005524">
    <property type="term" value="F:ATP binding"/>
    <property type="evidence" value="ECO:0007669"/>
    <property type="project" value="UniProtKB-KW"/>
</dbReference>
<evidence type="ECO:0000256" key="1">
    <source>
        <dbReference type="ARBA" id="ARBA00004308"/>
    </source>
</evidence>
<dbReference type="FunFam" id="1.10.510.10:FF:001512">
    <property type="entry name" value="Receptor tyrosine-protein kinase erbB-2"/>
    <property type="match status" value="1"/>
</dbReference>
<dbReference type="PANTHER" id="PTHR24416:SF611">
    <property type="entry name" value="TYROSINE-PROTEIN KINASE TRANSMEMBRANE RECEPTOR ROR"/>
    <property type="match status" value="1"/>
</dbReference>
<dbReference type="Gene3D" id="1.10.510.10">
    <property type="entry name" value="Transferase(Phosphotransferase) domain 1"/>
    <property type="match status" value="1"/>
</dbReference>
<evidence type="ECO:0000313" key="9">
    <source>
        <dbReference type="EMBL" id="EDQ92466.1"/>
    </source>
</evidence>
<dbReference type="eggNOG" id="KOG0197">
    <property type="taxonomic scope" value="Eukaryota"/>
</dbReference>
<gene>
    <name evidence="9" type="ORF">MONBRDRAFT_3066</name>
</gene>
<evidence type="ECO:0000256" key="6">
    <source>
        <dbReference type="ARBA" id="ARBA00023136"/>
    </source>
</evidence>
<dbReference type="GO" id="GO:0004713">
    <property type="term" value="F:protein tyrosine kinase activity"/>
    <property type="evidence" value="ECO:0007669"/>
    <property type="project" value="UniProtKB-KW"/>
</dbReference>
<keyword evidence="5" id="KW-0067">ATP-binding</keyword>
<evidence type="ECO:0000256" key="4">
    <source>
        <dbReference type="ARBA" id="ARBA00022777"/>
    </source>
</evidence>
<dbReference type="KEGG" id="mbr:MONBRDRAFT_3066"/>
<dbReference type="Pfam" id="PF07714">
    <property type="entry name" value="PK_Tyr_Ser-Thr"/>
    <property type="match status" value="1"/>
</dbReference>
<evidence type="ECO:0000256" key="5">
    <source>
        <dbReference type="ARBA" id="ARBA00022840"/>
    </source>
</evidence>
<comment type="subcellular location">
    <subcellularLocation>
        <location evidence="1">Endomembrane system</location>
    </subcellularLocation>
</comment>
<dbReference type="PROSITE" id="PS50011">
    <property type="entry name" value="PROTEIN_KINASE_DOM"/>
    <property type="match status" value="1"/>
</dbReference>
<dbReference type="PRINTS" id="PR00109">
    <property type="entry name" value="TYRKINASE"/>
</dbReference>
<dbReference type="PROSITE" id="PS00109">
    <property type="entry name" value="PROTEIN_KINASE_TYR"/>
    <property type="match status" value="1"/>
</dbReference>
<keyword evidence="7" id="KW-0829">Tyrosine-protein kinase</keyword>
<dbReference type="Proteomes" id="UP000001357">
    <property type="component" value="Unassembled WGS sequence"/>
</dbReference>
<dbReference type="InterPro" id="IPR001245">
    <property type="entry name" value="Ser-Thr/Tyr_kinase_cat_dom"/>
</dbReference>
<dbReference type="InterPro" id="IPR000719">
    <property type="entry name" value="Prot_kinase_dom"/>
</dbReference>
<dbReference type="OMA" id="MATSCII"/>
<dbReference type="RefSeq" id="XP_001742228.1">
    <property type="nucleotide sequence ID" value="XM_001742176.1"/>
</dbReference>
<dbReference type="InParanoid" id="A9UPQ8"/>
<dbReference type="InterPro" id="IPR050122">
    <property type="entry name" value="RTK"/>
</dbReference>
<dbReference type="PANTHER" id="PTHR24416">
    <property type="entry name" value="TYROSINE-PROTEIN KINASE RECEPTOR"/>
    <property type="match status" value="1"/>
</dbReference>
<dbReference type="GO" id="GO:0050793">
    <property type="term" value="P:regulation of developmental process"/>
    <property type="evidence" value="ECO:0007669"/>
    <property type="project" value="UniProtKB-ARBA"/>
</dbReference>
<dbReference type="InterPro" id="IPR011009">
    <property type="entry name" value="Kinase-like_dom_sf"/>
</dbReference>
<keyword evidence="2" id="KW-0808">Transferase</keyword>
<feature type="non-terminal residue" evidence="9">
    <location>
        <position position="1"/>
    </location>
</feature>
<reference evidence="9 10" key="1">
    <citation type="journal article" date="2008" name="Nature">
        <title>The genome of the choanoflagellate Monosiga brevicollis and the origin of metazoans.</title>
        <authorList>
            <consortium name="JGI Sequencing"/>
            <person name="King N."/>
            <person name="Westbrook M.J."/>
            <person name="Young S.L."/>
            <person name="Kuo A."/>
            <person name="Abedin M."/>
            <person name="Chapman J."/>
            <person name="Fairclough S."/>
            <person name="Hellsten U."/>
            <person name="Isogai Y."/>
            <person name="Letunic I."/>
            <person name="Marr M."/>
            <person name="Pincus D."/>
            <person name="Putnam N."/>
            <person name="Rokas A."/>
            <person name="Wright K.J."/>
            <person name="Zuzow R."/>
            <person name="Dirks W."/>
            <person name="Good M."/>
            <person name="Goodstein D."/>
            <person name="Lemons D."/>
            <person name="Li W."/>
            <person name="Lyons J.B."/>
            <person name="Morris A."/>
            <person name="Nichols S."/>
            <person name="Richter D.J."/>
            <person name="Salamov A."/>
            <person name="Bork P."/>
            <person name="Lim W.A."/>
            <person name="Manning G."/>
            <person name="Miller W.T."/>
            <person name="McGinnis W."/>
            <person name="Shapiro H."/>
            <person name="Tjian R."/>
            <person name="Grigoriev I.V."/>
            <person name="Rokhsar D."/>
        </authorList>
    </citation>
    <scope>NUCLEOTIDE SEQUENCE [LARGE SCALE GENOMIC DNA]</scope>
    <source>
        <strain evidence="10">MX1 / ATCC 50154</strain>
    </source>
</reference>
<keyword evidence="10" id="KW-1185">Reference proteome</keyword>
<dbReference type="SMART" id="SM00219">
    <property type="entry name" value="TyrKc"/>
    <property type="match status" value="1"/>
</dbReference>
<accession>A9UPQ8</accession>
<dbReference type="GO" id="GO:0048468">
    <property type="term" value="P:cell development"/>
    <property type="evidence" value="ECO:0007669"/>
    <property type="project" value="UniProtKB-ARBA"/>
</dbReference>
<protein>
    <recommendedName>
        <fullName evidence="8">Protein kinase domain-containing protein</fullName>
    </recommendedName>
</protein>
<name>A9UPQ8_MONBE</name>
<evidence type="ECO:0000256" key="7">
    <source>
        <dbReference type="ARBA" id="ARBA00023137"/>
    </source>
</evidence>
<dbReference type="STRING" id="81824.A9UPQ8"/>
<evidence type="ECO:0000259" key="8">
    <source>
        <dbReference type="PROSITE" id="PS50011"/>
    </source>
</evidence>
<feature type="non-terminal residue" evidence="9">
    <location>
        <position position="139"/>
    </location>
</feature>
<keyword evidence="3" id="KW-0547">Nucleotide-binding</keyword>
<organism evidence="9 10">
    <name type="scientific">Monosiga brevicollis</name>
    <name type="common">Choanoflagellate</name>
    <dbReference type="NCBI Taxonomy" id="81824"/>
    <lineage>
        <taxon>Eukaryota</taxon>
        <taxon>Choanoflagellata</taxon>
        <taxon>Craspedida</taxon>
        <taxon>Salpingoecidae</taxon>
        <taxon>Monosiga</taxon>
    </lineage>
</organism>
<dbReference type="EMBL" id="CH991543">
    <property type="protein sequence ID" value="EDQ92466.1"/>
    <property type="molecule type" value="Genomic_DNA"/>
</dbReference>
<keyword evidence="6" id="KW-0472">Membrane</keyword>
<feature type="domain" description="Protein kinase" evidence="8">
    <location>
        <begin position="1"/>
        <end position="139"/>
    </location>
</feature>
<proteinExistence type="predicted"/>
<dbReference type="InterPro" id="IPR020635">
    <property type="entry name" value="Tyr_kinase_cat_dom"/>
</dbReference>
<dbReference type="GeneID" id="5887292"/>
<evidence type="ECO:0000256" key="3">
    <source>
        <dbReference type="ARBA" id="ARBA00022741"/>
    </source>
</evidence>
<evidence type="ECO:0000313" key="10">
    <source>
        <dbReference type="Proteomes" id="UP000001357"/>
    </source>
</evidence>
<dbReference type="GO" id="GO:0012505">
    <property type="term" value="C:endomembrane system"/>
    <property type="evidence" value="ECO:0007669"/>
    <property type="project" value="UniProtKB-SubCell"/>
</dbReference>
<dbReference type="AlphaFoldDB" id="A9UPQ8"/>
<dbReference type="InterPro" id="IPR008266">
    <property type="entry name" value="Tyr_kinase_AS"/>
</dbReference>
<keyword evidence="4" id="KW-0418">Kinase</keyword>
<sequence>QIASGMNHLASLGIVHRDLAARNVLVDMHQVCRLCDYGLAREGAVYMRAHARSMPIAWMSPEAISHGTFSQQSDVWAFGVVLYEIYSWGAQPYGGMGTEQVIDFVRNGRRLPAPVGTPDSAKQLMTRCWSARADERPTF</sequence>
<evidence type="ECO:0000256" key="2">
    <source>
        <dbReference type="ARBA" id="ARBA00022679"/>
    </source>
</evidence>